<reference evidence="11" key="1">
    <citation type="journal article" date="2023" name="Science">
        <title>Genome structures resolve the early diversification of teleost fishes.</title>
        <authorList>
            <person name="Parey E."/>
            <person name="Louis A."/>
            <person name="Montfort J."/>
            <person name="Bouchez O."/>
            <person name="Roques C."/>
            <person name="Iampietro C."/>
            <person name="Lluch J."/>
            <person name="Castinel A."/>
            <person name="Donnadieu C."/>
            <person name="Desvignes T."/>
            <person name="Floi Bucao C."/>
            <person name="Jouanno E."/>
            <person name="Wen M."/>
            <person name="Mejri S."/>
            <person name="Dirks R."/>
            <person name="Jansen H."/>
            <person name="Henkel C."/>
            <person name="Chen W.J."/>
            <person name="Zahm M."/>
            <person name="Cabau C."/>
            <person name="Klopp C."/>
            <person name="Thompson A.W."/>
            <person name="Robinson-Rechavi M."/>
            <person name="Braasch I."/>
            <person name="Lecointre G."/>
            <person name="Bobe J."/>
            <person name="Postlethwait J.H."/>
            <person name="Berthelot C."/>
            <person name="Roest Crollius H."/>
            <person name="Guiguen Y."/>
        </authorList>
    </citation>
    <scope>NUCLEOTIDE SEQUENCE</scope>
    <source>
        <strain evidence="11">WJC10195</strain>
    </source>
</reference>
<dbReference type="GO" id="GO:0005737">
    <property type="term" value="C:cytoplasm"/>
    <property type="evidence" value="ECO:0007669"/>
    <property type="project" value="TreeGrafter"/>
</dbReference>
<evidence type="ECO:0000256" key="7">
    <source>
        <dbReference type="ARBA" id="ARBA00022840"/>
    </source>
</evidence>
<dbReference type="GO" id="GO:0043066">
    <property type="term" value="P:negative regulation of apoptotic process"/>
    <property type="evidence" value="ECO:0007669"/>
    <property type="project" value="TreeGrafter"/>
</dbReference>
<protein>
    <recommendedName>
        <fullName evidence="2">non-specific serine/threonine protein kinase</fullName>
        <ecNumber evidence="2">2.7.11.1</ecNumber>
    </recommendedName>
</protein>
<comment type="catalytic activity">
    <reaction evidence="8">
        <text>L-threonyl-[protein] + ATP = O-phospho-L-threonyl-[protein] + ADP + H(+)</text>
        <dbReference type="Rhea" id="RHEA:46608"/>
        <dbReference type="Rhea" id="RHEA-COMP:11060"/>
        <dbReference type="Rhea" id="RHEA-COMP:11605"/>
        <dbReference type="ChEBI" id="CHEBI:15378"/>
        <dbReference type="ChEBI" id="CHEBI:30013"/>
        <dbReference type="ChEBI" id="CHEBI:30616"/>
        <dbReference type="ChEBI" id="CHEBI:61977"/>
        <dbReference type="ChEBI" id="CHEBI:456216"/>
        <dbReference type="EC" id="2.7.11.1"/>
    </reaction>
</comment>
<organism evidence="11 12">
    <name type="scientific">Synaphobranchus kaupii</name>
    <name type="common">Kaup's arrowtooth eel</name>
    <dbReference type="NCBI Taxonomy" id="118154"/>
    <lineage>
        <taxon>Eukaryota</taxon>
        <taxon>Metazoa</taxon>
        <taxon>Chordata</taxon>
        <taxon>Craniata</taxon>
        <taxon>Vertebrata</taxon>
        <taxon>Euteleostomi</taxon>
        <taxon>Actinopterygii</taxon>
        <taxon>Neopterygii</taxon>
        <taxon>Teleostei</taxon>
        <taxon>Anguilliformes</taxon>
        <taxon>Synaphobranchidae</taxon>
        <taxon>Synaphobranchus</taxon>
    </lineage>
</organism>
<dbReference type="InterPro" id="IPR011009">
    <property type="entry name" value="Kinase-like_dom_sf"/>
</dbReference>
<proteinExistence type="inferred from homology"/>
<comment type="similarity">
    <text evidence="1">Belongs to the protein kinase superfamily. CAMK Ser/Thr protein kinase family. PIM subfamily.</text>
</comment>
<evidence type="ECO:0000256" key="4">
    <source>
        <dbReference type="ARBA" id="ARBA00022679"/>
    </source>
</evidence>
<dbReference type="GO" id="GO:0005524">
    <property type="term" value="F:ATP binding"/>
    <property type="evidence" value="ECO:0007669"/>
    <property type="project" value="UniProtKB-KW"/>
</dbReference>
<evidence type="ECO:0000256" key="2">
    <source>
        <dbReference type="ARBA" id="ARBA00012513"/>
    </source>
</evidence>
<keyword evidence="6" id="KW-0418">Kinase</keyword>
<evidence type="ECO:0000259" key="10">
    <source>
        <dbReference type="PROSITE" id="PS50011"/>
    </source>
</evidence>
<keyword evidence="7" id="KW-0067">ATP-binding</keyword>
<evidence type="ECO:0000256" key="5">
    <source>
        <dbReference type="ARBA" id="ARBA00022741"/>
    </source>
</evidence>
<dbReference type="InterPro" id="IPR051138">
    <property type="entry name" value="PIM_Ser/Thr_kinase"/>
</dbReference>
<dbReference type="Proteomes" id="UP001152622">
    <property type="component" value="Chromosome 23"/>
</dbReference>
<evidence type="ECO:0000313" key="12">
    <source>
        <dbReference type="Proteomes" id="UP001152622"/>
    </source>
</evidence>
<comment type="caution">
    <text evidence="11">The sequence shown here is derived from an EMBL/GenBank/DDBJ whole genome shotgun (WGS) entry which is preliminary data.</text>
</comment>
<keyword evidence="3" id="KW-0723">Serine/threonine-protein kinase</keyword>
<dbReference type="SUPFAM" id="SSF56112">
    <property type="entry name" value="Protein kinase-like (PK-like)"/>
    <property type="match status" value="1"/>
</dbReference>
<dbReference type="EC" id="2.7.11.1" evidence="2"/>
<evidence type="ECO:0000256" key="9">
    <source>
        <dbReference type="ARBA" id="ARBA00048679"/>
    </source>
</evidence>
<comment type="catalytic activity">
    <reaction evidence="9">
        <text>L-seryl-[protein] + ATP = O-phospho-L-seryl-[protein] + ADP + H(+)</text>
        <dbReference type="Rhea" id="RHEA:17989"/>
        <dbReference type="Rhea" id="RHEA-COMP:9863"/>
        <dbReference type="Rhea" id="RHEA-COMP:11604"/>
        <dbReference type="ChEBI" id="CHEBI:15378"/>
        <dbReference type="ChEBI" id="CHEBI:29999"/>
        <dbReference type="ChEBI" id="CHEBI:30616"/>
        <dbReference type="ChEBI" id="CHEBI:83421"/>
        <dbReference type="ChEBI" id="CHEBI:456216"/>
        <dbReference type="EC" id="2.7.11.1"/>
    </reaction>
</comment>
<keyword evidence="4" id="KW-0808">Transferase</keyword>
<dbReference type="Gene3D" id="1.10.510.10">
    <property type="entry name" value="Transferase(Phosphotransferase) domain 1"/>
    <property type="match status" value="1"/>
</dbReference>
<accession>A0A9Q1E723</accession>
<name>A0A9Q1E723_SYNKA</name>
<dbReference type="EMBL" id="JAINUF010000023">
    <property type="protein sequence ID" value="KAJ8333401.1"/>
    <property type="molecule type" value="Genomic_DNA"/>
</dbReference>
<dbReference type="OrthoDB" id="10252171at2759"/>
<evidence type="ECO:0000256" key="8">
    <source>
        <dbReference type="ARBA" id="ARBA00047899"/>
    </source>
</evidence>
<evidence type="ECO:0000256" key="1">
    <source>
        <dbReference type="ARBA" id="ARBA00005505"/>
    </source>
</evidence>
<sequence>MGAMDEADMKNSLVEHARKCLKWNKNLQLTDLAAFSGHCLVSVQALQDRSGNHQANEEMAAAQVHCDMKPKNILIQTDAKEIKLIDFGCGDPLKDTPYTDYAGTDEF</sequence>
<dbReference type="AlphaFoldDB" id="A0A9Q1E723"/>
<keyword evidence="5" id="KW-0547">Nucleotide-binding</keyword>
<dbReference type="GO" id="GO:0004674">
    <property type="term" value="F:protein serine/threonine kinase activity"/>
    <property type="evidence" value="ECO:0007669"/>
    <property type="project" value="UniProtKB-KW"/>
</dbReference>
<evidence type="ECO:0000313" key="11">
    <source>
        <dbReference type="EMBL" id="KAJ8333401.1"/>
    </source>
</evidence>
<dbReference type="PROSITE" id="PS50011">
    <property type="entry name" value="PROTEIN_KINASE_DOM"/>
    <property type="match status" value="1"/>
</dbReference>
<dbReference type="PANTHER" id="PTHR22984">
    <property type="entry name" value="SERINE/THREONINE-PROTEIN KINASE PIM"/>
    <property type="match status" value="1"/>
</dbReference>
<evidence type="ECO:0000256" key="3">
    <source>
        <dbReference type="ARBA" id="ARBA00022527"/>
    </source>
</evidence>
<keyword evidence="12" id="KW-1185">Reference proteome</keyword>
<dbReference type="PANTHER" id="PTHR22984:SF11">
    <property type="entry name" value="AURORA KINASE-RELATED"/>
    <property type="match status" value="1"/>
</dbReference>
<dbReference type="GO" id="GO:0007346">
    <property type="term" value="P:regulation of mitotic cell cycle"/>
    <property type="evidence" value="ECO:0007669"/>
    <property type="project" value="TreeGrafter"/>
</dbReference>
<dbReference type="InterPro" id="IPR000719">
    <property type="entry name" value="Prot_kinase_dom"/>
</dbReference>
<dbReference type="Pfam" id="PF00069">
    <property type="entry name" value="Pkinase"/>
    <property type="match status" value="1"/>
</dbReference>
<feature type="domain" description="Protein kinase" evidence="10">
    <location>
        <begin position="1"/>
        <end position="107"/>
    </location>
</feature>
<gene>
    <name evidence="11" type="ORF">SKAU_G00414090</name>
</gene>
<evidence type="ECO:0000256" key="6">
    <source>
        <dbReference type="ARBA" id="ARBA00022777"/>
    </source>
</evidence>